<organism evidence="1 2">
    <name type="scientific">Aspergillus lucknowensis</name>
    <dbReference type="NCBI Taxonomy" id="176173"/>
    <lineage>
        <taxon>Eukaryota</taxon>
        <taxon>Fungi</taxon>
        <taxon>Dikarya</taxon>
        <taxon>Ascomycota</taxon>
        <taxon>Pezizomycotina</taxon>
        <taxon>Eurotiomycetes</taxon>
        <taxon>Eurotiomycetidae</taxon>
        <taxon>Eurotiales</taxon>
        <taxon>Aspergillaceae</taxon>
        <taxon>Aspergillus</taxon>
        <taxon>Aspergillus subgen. Nidulantes</taxon>
    </lineage>
</organism>
<dbReference type="EMBL" id="JBFXLQ010000009">
    <property type="protein sequence ID" value="KAL2869538.1"/>
    <property type="molecule type" value="Genomic_DNA"/>
</dbReference>
<dbReference type="GeneID" id="98142601"/>
<proteinExistence type="predicted"/>
<keyword evidence="2" id="KW-1185">Reference proteome</keyword>
<protein>
    <submittedName>
        <fullName evidence="1">Uncharacterized protein</fullName>
    </submittedName>
</protein>
<dbReference type="Proteomes" id="UP001610432">
    <property type="component" value="Unassembled WGS sequence"/>
</dbReference>
<accession>A0ABR4LYB7</accession>
<sequence>MENGDFGSESPTTIVYADDLARGFLGNLTPSIIPHFPYQGRGQFYNDFQDKLEIFSDNNDEWVLITGVSEETYHHEFEPEESKSNVFSRARAYDQQLHLLLIRMVVSTPHEVASVAFHDMLRDATRPVGVMPRPFGGYRWEPPVGGKVPDQAWTPNRLPRGRPHRWPSAVLEVTYSETRAKLRSDVRYWFRASGGDVKVVFTVTVEQRTPQIIIEKWEQDAHYPGRSHLEQVVTVSKSGHRIRVSAAPFTISFESLFLVPADNPEHNVIEIDEDALMEYARTVWKCQGFEPVERV</sequence>
<gene>
    <name evidence="1" type="ORF">BJX67DRAFT_332844</name>
</gene>
<name>A0ABR4LYB7_9EURO</name>
<evidence type="ECO:0000313" key="1">
    <source>
        <dbReference type="EMBL" id="KAL2869538.1"/>
    </source>
</evidence>
<dbReference type="RefSeq" id="XP_070888517.1">
    <property type="nucleotide sequence ID" value="XM_071027529.1"/>
</dbReference>
<evidence type="ECO:0000313" key="2">
    <source>
        <dbReference type="Proteomes" id="UP001610432"/>
    </source>
</evidence>
<comment type="caution">
    <text evidence="1">The sequence shown here is derived from an EMBL/GenBank/DDBJ whole genome shotgun (WGS) entry which is preliminary data.</text>
</comment>
<reference evidence="1 2" key="1">
    <citation type="submission" date="2024-07" db="EMBL/GenBank/DDBJ databases">
        <title>Section-level genome sequencing and comparative genomics of Aspergillus sections Usti and Cavernicolus.</title>
        <authorList>
            <consortium name="Lawrence Berkeley National Laboratory"/>
            <person name="Nybo J.L."/>
            <person name="Vesth T.C."/>
            <person name="Theobald S."/>
            <person name="Frisvad J.C."/>
            <person name="Larsen T.O."/>
            <person name="Kjaerboelling I."/>
            <person name="Rothschild-Mancinelli K."/>
            <person name="Lyhne E.K."/>
            <person name="Kogle M.E."/>
            <person name="Barry K."/>
            <person name="Clum A."/>
            <person name="Na H."/>
            <person name="Ledsgaard L."/>
            <person name="Lin J."/>
            <person name="Lipzen A."/>
            <person name="Kuo A."/>
            <person name="Riley R."/>
            <person name="Mondo S."/>
            <person name="Labutti K."/>
            <person name="Haridas S."/>
            <person name="Pangalinan J."/>
            <person name="Salamov A.A."/>
            <person name="Simmons B.A."/>
            <person name="Magnuson J.K."/>
            <person name="Chen J."/>
            <person name="Drula E."/>
            <person name="Henrissat B."/>
            <person name="Wiebenga A."/>
            <person name="Lubbers R.J."/>
            <person name="Gomes A.C."/>
            <person name="Macurrencykelacurrency M.R."/>
            <person name="Stajich J."/>
            <person name="Grigoriev I.V."/>
            <person name="Mortensen U.H."/>
            <person name="De Vries R.P."/>
            <person name="Baker S.E."/>
            <person name="Andersen M.R."/>
        </authorList>
    </citation>
    <scope>NUCLEOTIDE SEQUENCE [LARGE SCALE GENOMIC DNA]</scope>
    <source>
        <strain evidence="1 2">CBS 449.75</strain>
    </source>
</reference>